<dbReference type="OrthoDB" id="4382088at2"/>
<dbReference type="eggNOG" id="ENOG502ZHT5">
    <property type="taxonomic scope" value="Bacteria"/>
</dbReference>
<dbReference type="AlphaFoldDB" id="F1YEU9"/>
<evidence type="ECO:0000313" key="1">
    <source>
        <dbReference type="EMBL" id="EGD56932.1"/>
    </source>
</evidence>
<organism evidence="1 2">
    <name type="scientific">Gordonia neofelifaecis NRRL B-59395</name>
    <dbReference type="NCBI Taxonomy" id="644548"/>
    <lineage>
        <taxon>Bacteria</taxon>
        <taxon>Bacillati</taxon>
        <taxon>Actinomycetota</taxon>
        <taxon>Actinomycetes</taxon>
        <taxon>Mycobacteriales</taxon>
        <taxon>Gordoniaceae</taxon>
        <taxon>Gordonia</taxon>
    </lineage>
</organism>
<name>F1YEU9_9ACTN</name>
<dbReference type="EMBL" id="AEUD01000001">
    <property type="protein sequence ID" value="EGD56932.1"/>
    <property type="molecule type" value="Genomic_DNA"/>
</dbReference>
<evidence type="ECO:0008006" key="3">
    <source>
        <dbReference type="Google" id="ProtNLM"/>
    </source>
</evidence>
<sequence>MRFRLPATTTSKRVRALLACGILLGTGAIGTSALWSTTSHTLSGQFTTATIEIRANGSAAATVSFPDTLLPGYTTATMVDVKNTGTLAFTYLPSVGSSNTATSVGQWTTLKSTVVAAGTSVTGTSTGTTCPAGIATLVSAQNVTTAKAGFSGVVARPLAIGTTERLCMQLTLRMDTPASFAGLASAGTVTFTFDATG</sequence>
<dbReference type="RefSeq" id="WP_009677497.1">
    <property type="nucleotide sequence ID" value="NZ_AEUD01000001.1"/>
</dbReference>
<proteinExistence type="predicted"/>
<keyword evidence="2" id="KW-1185">Reference proteome</keyword>
<dbReference type="Proteomes" id="UP000035065">
    <property type="component" value="Unassembled WGS sequence"/>
</dbReference>
<evidence type="ECO:0000313" key="2">
    <source>
        <dbReference type="Proteomes" id="UP000035065"/>
    </source>
</evidence>
<dbReference type="STRING" id="644548.SCNU_01100"/>
<accession>F1YEU9</accession>
<reference evidence="1 2" key="1">
    <citation type="journal article" date="2011" name="J. Bacteriol.">
        <title>Draft Genome Sequence of Gordonia neofelifaecis NRRL B-59395, a Cholesterol-Degrading Actinomycete.</title>
        <authorList>
            <person name="Ge F."/>
            <person name="Li W."/>
            <person name="Chen G."/>
            <person name="Liu Y."/>
            <person name="Zhang G."/>
            <person name="Yong B."/>
            <person name="Wang Q."/>
            <person name="Wang N."/>
            <person name="Huang Z."/>
            <person name="Li W."/>
            <person name="Wang J."/>
            <person name="Wu C."/>
            <person name="Xie Q."/>
            <person name="Liu G."/>
        </authorList>
    </citation>
    <scope>NUCLEOTIDE SEQUENCE [LARGE SCALE GENOMIC DNA]</scope>
    <source>
        <strain evidence="1 2">NRRL B-59395</strain>
    </source>
</reference>
<protein>
    <recommendedName>
        <fullName evidence="3">Ribosomally synthesized peptide with SipW-like signal peptide</fullName>
    </recommendedName>
</protein>
<gene>
    <name evidence="1" type="ORF">SCNU_01100</name>
</gene>
<comment type="caution">
    <text evidence="1">The sequence shown here is derived from an EMBL/GenBank/DDBJ whole genome shotgun (WGS) entry which is preliminary data.</text>
</comment>